<dbReference type="PROSITE" id="PS50975">
    <property type="entry name" value="ATP_GRASP"/>
    <property type="match status" value="2"/>
</dbReference>
<dbReference type="InterPro" id="IPR058047">
    <property type="entry name" value="CPSase_preATP-grasp"/>
</dbReference>
<dbReference type="SMART" id="SM00851">
    <property type="entry name" value="MGS"/>
    <property type="match status" value="1"/>
</dbReference>
<dbReference type="SUPFAM" id="SSF56059">
    <property type="entry name" value="Glutathione synthetase ATP-binding domain-like"/>
    <property type="match status" value="2"/>
</dbReference>
<dbReference type="GO" id="GO:0004087">
    <property type="term" value="F:carbamoyl-phosphate synthase (ammonia) activity"/>
    <property type="evidence" value="ECO:0007669"/>
    <property type="project" value="UniProtKB-EC"/>
</dbReference>
<evidence type="ECO:0000259" key="22">
    <source>
        <dbReference type="PROSITE" id="PS51855"/>
    </source>
</evidence>
<dbReference type="NCBIfam" id="NF003671">
    <property type="entry name" value="PRK05294.1"/>
    <property type="match status" value="1"/>
</dbReference>
<dbReference type="Pfam" id="PF25596">
    <property type="entry name" value="CPSase_L_D1"/>
    <property type="match status" value="2"/>
</dbReference>
<feature type="binding site" evidence="20">
    <location>
        <position position="208"/>
    </location>
    <ligand>
        <name>ATP</name>
        <dbReference type="ChEBI" id="CHEBI:30616"/>
        <label>1</label>
    </ligand>
</feature>
<comment type="cofactor">
    <cofactor evidence="1">
        <name>Mn(2+)</name>
        <dbReference type="ChEBI" id="CHEBI:29035"/>
    </cofactor>
</comment>
<evidence type="ECO:0000256" key="6">
    <source>
        <dbReference type="ARBA" id="ARBA00022598"/>
    </source>
</evidence>
<feature type="binding site" evidence="20">
    <location>
        <position position="298"/>
    </location>
    <ligand>
        <name>Mg(2+)</name>
        <dbReference type="ChEBI" id="CHEBI:18420"/>
        <label>1</label>
    </ligand>
</feature>
<feature type="binding site" evidence="20">
    <location>
        <position position="823"/>
    </location>
    <ligand>
        <name>ATP</name>
        <dbReference type="ChEBI" id="CHEBI:30616"/>
        <label>2</label>
    </ligand>
</feature>
<feature type="binding site" evidence="20">
    <location>
        <position position="284"/>
    </location>
    <ligand>
        <name>Mn(2+)</name>
        <dbReference type="ChEBI" id="CHEBI:29035"/>
        <label>1</label>
    </ligand>
</feature>
<feature type="binding site" evidence="20">
    <location>
        <position position="215"/>
    </location>
    <ligand>
        <name>ATP</name>
        <dbReference type="ChEBI" id="CHEBI:30616"/>
        <label>1</label>
    </ligand>
</feature>
<comment type="similarity">
    <text evidence="4 20">Belongs to the CarB family.</text>
</comment>
<dbReference type="SMART" id="SM01096">
    <property type="entry name" value="CPSase_L_D3"/>
    <property type="match status" value="1"/>
</dbReference>
<evidence type="ECO:0000256" key="1">
    <source>
        <dbReference type="ARBA" id="ARBA00001936"/>
    </source>
</evidence>
<dbReference type="Gene3D" id="3.40.50.1380">
    <property type="entry name" value="Methylglyoxal synthase-like domain"/>
    <property type="match status" value="1"/>
</dbReference>
<dbReference type="HAMAP" id="MF_01210_A">
    <property type="entry name" value="CPSase_L_chain_A"/>
    <property type="match status" value="1"/>
</dbReference>
<dbReference type="NCBIfam" id="NF009455">
    <property type="entry name" value="PRK12815.1"/>
    <property type="match status" value="1"/>
</dbReference>
<feature type="region of interest" description="Carboxyphosphate synthetic domain" evidence="20">
    <location>
        <begin position="1"/>
        <end position="401"/>
    </location>
</feature>
<dbReference type="GO" id="GO:0004088">
    <property type="term" value="F:carbamoyl-phosphate synthase (glutamine-hydrolyzing) activity"/>
    <property type="evidence" value="ECO:0007669"/>
    <property type="project" value="UniProtKB-UniRule"/>
</dbReference>
<dbReference type="GO" id="GO:0006541">
    <property type="term" value="P:glutamine metabolic process"/>
    <property type="evidence" value="ECO:0007669"/>
    <property type="project" value="TreeGrafter"/>
</dbReference>
<feature type="binding site" evidence="20">
    <location>
        <position position="300"/>
    </location>
    <ligand>
        <name>Mn(2+)</name>
        <dbReference type="ChEBI" id="CHEBI:29035"/>
        <label>2</label>
    </ligand>
</feature>
<keyword evidence="13 20" id="KW-0665">Pyrimidine biosynthesis</keyword>
<dbReference type="Gene3D" id="1.10.1030.10">
    <property type="entry name" value="Carbamoyl-phosphate synthetase, large subunit oligomerisation domain"/>
    <property type="match status" value="1"/>
</dbReference>
<comment type="catalytic activity">
    <reaction evidence="15 20">
        <text>hydrogencarbonate + NH4(+) + 2 ATP = carbamoyl phosphate + 2 ADP + phosphate + 2 H(+)</text>
        <dbReference type="Rhea" id="RHEA:18029"/>
        <dbReference type="ChEBI" id="CHEBI:15378"/>
        <dbReference type="ChEBI" id="CHEBI:17544"/>
        <dbReference type="ChEBI" id="CHEBI:28938"/>
        <dbReference type="ChEBI" id="CHEBI:30616"/>
        <dbReference type="ChEBI" id="CHEBI:43474"/>
        <dbReference type="ChEBI" id="CHEBI:58228"/>
        <dbReference type="ChEBI" id="CHEBI:456216"/>
        <dbReference type="EC" id="6.3.4.16"/>
    </reaction>
</comment>
<keyword evidence="10 20" id="KW-0547">Nucleotide-binding</keyword>
<feature type="binding site" evidence="20">
    <location>
        <position position="710"/>
    </location>
    <ligand>
        <name>ATP</name>
        <dbReference type="ChEBI" id="CHEBI:30616"/>
        <label>2</label>
    </ligand>
</feature>
<dbReference type="GO" id="GO:0005524">
    <property type="term" value="F:ATP binding"/>
    <property type="evidence" value="ECO:0007669"/>
    <property type="project" value="UniProtKB-UniRule"/>
</dbReference>
<evidence type="ECO:0000256" key="15">
    <source>
        <dbReference type="ARBA" id="ARBA00047359"/>
    </source>
</evidence>
<dbReference type="PRINTS" id="PR00098">
    <property type="entry name" value="CPSASE"/>
</dbReference>
<feature type="binding site" evidence="20">
    <location>
        <position position="129"/>
    </location>
    <ligand>
        <name>ATP</name>
        <dbReference type="ChEBI" id="CHEBI:30616"/>
        <label>1</label>
    </ligand>
</feature>
<feature type="binding site" evidence="20">
    <location>
        <position position="823"/>
    </location>
    <ligand>
        <name>Mn(2+)</name>
        <dbReference type="ChEBI" id="CHEBI:29035"/>
        <label>3</label>
    </ligand>
</feature>
<evidence type="ECO:0000256" key="2">
    <source>
        <dbReference type="ARBA" id="ARBA00004812"/>
    </source>
</evidence>
<keyword evidence="8" id="KW-0479">Metal-binding</keyword>
<feature type="binding site" evidence="20">
    <location>
        <position position="835"/>
    </location>
    <ligand>
        <name>Mn(2+)</name>
        <dbReference type="ChEBI" id="CHEBI:29035"/>
        <label>4</label>
    </ligand>
</feature>
<keyword evidence="11 20" id="KW-0067">ATP-binding</keyword>
<feature type="domain" description="ATP-grasp" evidence="21">
    <location>
        <begin position="133"/>
        <end position="327"/>
    </location>
</feature>
<dbReference type="PROSITE" id="PS00867">
    <property type="entry name" value="CPSASE_2"/>
    <property type="match status" value="1"/>
</dbReference>
<dbReference type="EC" id="6.3.5.5" evidence="20"/>
<dbReference type="SUPFAM" id="SSF52440">
    <property type="entry name" value="PreATP-grasp domain"/>
    <property type="match status" value="2"/>
</dbReference>
<evidence type="ECO:0000256" key="8">
    <source>
        <dbReference type="ARBA" id="ARBA00022723"/>
    </source>
</evidence>
<dbReference type="InterPro" id="IPR005480">
    <property type="entry name" value="CPSase_lsu_oligo"/>
</dbReference>
<dbReference type="EC" id="6.3.4.16" evidence="20"/>
<keyword evidence="9 20" id="KW-0677">Repeat</keyword>
<dbReference type="FunFam" id="3.30.470.20:FF:000026">
    <property type="entry name" value="Carbamoyl-phosphate synthase large chain"/>
    <property type="match status" value="1"/>
</dbReference>
<dbReference type="PANTHER" id="PTHR11405">
    <property type="entry name" value="CARBAMOYLTRANSFERASE FAMILY MEMBER"/>
    <property type="match status" value="1"/>
</dbReference>
<keyword evidence="14" id="KW-0464">Manganese</keyword>
<evidence type="ECO:0000256" key="5">
    <source>
        <dbReference type="ARBA" id="ARBA00022571"/>
    </source>
</evidence>
<comment type="domain">
    <text evidence="20">The large subunit is composed of 2 ATP-grasp domains that are involved in binding the 2 ATP molecules needed for carbamoyl phosphate synthesis. The N-terminal ATP-grasp domain (referred to as the carboxyphosphate synthetic component) catalyzes the ATP-dependent phosphorylation of hydrogencarbonate to carboxyphosphate and the subsequent nucleophilic attack by ammonia to form a carbamate intermediate. The C-terminal ATP-grasp domain (referred to as the carbamoyl phosphate synthetic component) then catalyzes the phosphorylation of carbamate with the second ATP to form the end product carbamoyl phosphate. The reactive and unstable enzyme intermediates are sequentially channeled from one active site to the next through the interior of the protein over a distance of at least 96 A.</text>
</comment>
<evidence type="ECO:0000256" key="3">
    <source>
        <dbReference type="ARBA" id="ARBA00005077"/>
    </source>
</evidence>
<sequence length="1080" mass="119446">MPKFPWLKKVLILGSGAIKIGEAAEFDYSGSQCIKALREEGIETVLVNPNIATIQTDPRLAGKVYLLPVTPKYVEMVIEKERPDGILLGFGGQTALNCGVQLAKKGVLQKYGVKVLGTSIESIETTSDRERFKQTMLGAGVKVPRSGAANSISGAIALAREIGYPVIVRVAYTLGGKGSGVAYDEKDLVEIAERGLAQSMIKQILVEEYLKNWKEVEYEVVRDYADNCITVCNIENVDPLGVHTGDSIVVAPSQTLTNYDYHTLRTASIKAIRALGIIGECNIQWALDPKSNDFRVIEVNSRLSRSSALASKATGYPLAYIAAKLAIGYNLPELMNKVTGVTTACFEPALDYVIVKYPRWDFQKFRNVDPHLGPQMKSVGEVMAIGRCFEEALQKAIRMLDIGKNGLVCNPSEPEGDLQHELSHPTDKRLFFVVKALREGMSIEEIYRLSGIDPWFLSKIKKIIEMEGELRKAKLEGEWVELIREAKRLGFSDVQIAICTGTTEGEVRAFRKANGIVPVVKQIDTMAAEWPAKTNYLYVTYGGDEDDIDFGDKKKAMVLGAGVFRIGTSVEFDWCGVNTAWGLKKEGIEETIIINNNPETVSTDYDIPDKLYFEELTFERVMDIEDKERVHGVVLSVGGQTPNNLALRLSKAGMRLLGSSAESIDMAEDRSKFSDLLGRLGIPQPRWKALTSMEEAKEFAREIGFPVIVRPSYVLSGAGMRVIYNEEGLDELRNAIALSKEHPMVMSKFLQAAREVDVDGVSDGEDVYIGGILEHLESAGIHSGDAIMCIPPRSLSEEVIRKVRDYTERIARGLRIVGPFNVQYIVKEEEVYVIECNLRASRTFPFVSKTIGVNLMDVACAVMTGKRIKDIGIPPPGELPHFGVKVPVFSFMRLTGADLLLGVEMLSTGEVACIGENFTDALMKSLEAAEIRIPDPGSSVLVTVGNGGKKTVIIPFIWALKKDGFKIYATEKTSKALEEANLKDVVTLNKIREAEKKPNISDEIASGNIDLVINIPVEESKEEMEDEYLIRRMAVEFNVPVMTTLELVAALVAVIKYRHANPLTVKSLNEYMDALPWKRW</sequence>
<dbReference type="Gene3D" id="3.30.470.20">
    <property type="entry name" value="ATP-grasp fold, B domain"/>
    <property type="match status" value="2"/>
</dbReference>
<comment type="pathway">
    <text evidence="3 20">Amino-acid biosynthesis; L-arginine biosynthesis; carbamoyl phosphate from bicarbonate: step 1/1.</text>
</comment>
<keyword evidence="12" id="KW-0460">Magnesium</keyword>
<evidence type="ECO:0000256" key="12">
    <source>
        <dbReference type="ARBA" id="ARBA00022842"/>
    </source>
</evidence>
<feature type="binding site" evidence="20">
    <location>
        <position position="783"/>
    </location>
    <ligand>
        <name>ATP</name>
        <dbReference type="ChEBI" id="CHEBI:30616"/>
        <label>2</label>
    </ligand>
</feature>
<dbReference type="GO" id="GO:0044205">
    <property type="term" value="P:'de novo' UMP biosynthetic process"/>
    <property type="evidence" value="ECO:0007669"/>
    <property type="project" value="UniProtKB-UniRule"/>
</dbReference>
<evidence type="ECO:0000256" key="20">
    <source>
        <dbReference type="HAMAP-Rule" id="MF_01210"/>
    </source>
</evidence>
<dbReference type="PANTHER" id="PTHR11405:SF53">
    <property type="entry name" value="CARBAMOYL-PHOSPHATE SYNTHASE [AMMONIA], MITOCHONDRIAL"/>
    <property type="match status" value="1"/>
</dbReference>
<evidence type="ECO:0000313" key="23">
    <source>
        <dbReference type="EMBL" id="RWX73417.1"/>
    </source>
</evidence>
<feature type="binding site" evidence="20">
    <location>
        <position position="298"/>
    </location>
    <ligand>
        <name>Mn(2+)</name>
        <dbReference type="ChEBI" id="CHEBI:29035"/>
        <label>2</label>
    </ligand>
</feature>
<feature type="binding site" evidence="20">
    <location>
        <position position="284"/>
    </location>
    <ligand>
        <name>Mg(2+)</name>
        <dbReference type="ChEBI" id="CHEBI:18420"/>
        <label>1</label>
    </ligand>
</feature>
<feature type="binding site" evidence="20">
    <location>
        <position position="837"/>
    </location>
    <ligand>
        <name>Mn(2+)</name>
        <dbReference type="ChEBI" id="CHEBI:29035"/>
        <label>4</label>
    </ligand>
</feature>
<feature type="binding site" evidence="20">
    <location>
        <position position="241"/>
    </location>
    <ligand>
        <name>ATP</name>
        <dbReference type="ChEBI" id="CHEBI:30616"/>
        <label>1</label>
    </ligand>
</feature>
<dbReference type="FunFam" id="1.10.1030.10:FF:000002">
    <property type="entry name" value="Carbamoyl-phosphate synthase large chain"/>
    <property type="match status" value="1"/>
</dbReference>
<keyword evidence="6 20" id="KW-0436">Ligase</keyword>
<dbReference type="Pfam" id="PF02142">
    <property type="entry name" value="MGS"/>
    <property type="match status" value="1"/>
</dbReference>
<dbReference type="Pfam" id="PF02786">
    <property type="entry name" value="CPSase_L_D2"/>
    <property type="match status" value="2"/>
</dbReference>
<dbReference type="FunFam" id="3.40.50.20:FF:000001">
    <property type="entry name" value="Carbamoyl-phosphate synthase large chain"/>
    <property type="match status" value="1"/>
</dbReference>
<comment type="caution">
    <text evidence="20">Lacks conserved residue(s) required for the propagation of feature annotation.</text>
</comment>
<comment type="catalytic activity">
    <reaction evidence="16 20">
        <text>hydrogencarbonate + L-glutamine + 2 ATP + H2O = carbamoyl phosphate + L-glutamate + 2 ADP + phosphate + 2 H(+)</text>
        <dbReference type="Rhea" id="RHEA:18633"/>
        <dbReference type="ChEBI" id="CHEBI:15377"/>
        <dbReference type="ChEBI" id="CHEBI:15378"/>
        <dbReference type="ChEBI" id="CHEBI:17544"/>
        <dbReference type="ChEBI" id="CHEBI:29985"/>
        <dbReference type="ChEBI" id="CHEBI:30616"/>
        <dbReference type="ChEBI" id="CHEBI:43474"/>
        <dbReference type="ChEBI" id="CHEBI:58228"/>
        <dbReference type="ChEBI" id="CHEBI:58359"/>
        <dbReference type="ChEBI" id="CHEBI:456216"/>
        <dbReference type="EC" id="6.3.5.5"/>
    </reaction>
</comment>
<evidence type="ECO:0000256" key="10">
    <source>
        <dbReference type="ARBA" id="ARBA00022741"/>
    </source>
</evidence>
<comment type="cofactor">
    <cofactor evidence="20">
        <name>Mg(2+)</name>
        <dbReference type="ChEBI" id="CHEBI:18420"/>
    </cofactor>
    <cofactor evidence="20">
        <name>Mn(2+)</name>
        <dbReference type="ChEBI" id="CHEBI:29035"/>
    </cofactor>
    <text evidence="20">Binds 4 Mg(2+) or Mn(2+) ions per subunit.</text>
</comment>
<feature type="binding site" evidence="20">
    <location>
        <position position="782"/>
    </location>
    <ligand>
        <name>ATP</name>
        <dbReference type="ChEBI" id="CHEBI:30616"/>
        <label>2</label>
    </ligand>
</feature>
<dbReference type="InterPro" id="IPR005479">
    <property type="entry name" value="CPAse_ATP-bd"/>
</dbReference>
<feature type="binding site" evidence="20">
    <location>
        <position position="835"/>
    </location>
    <ligand>
        <name>Mn(2+)</name>
        <dbReference type="ChEBI" id="CHEBI:29035"/>
        <label>3</label>
    </ligand>
</feature>
<feature type="binding site" evidence="20">
    <location>
        <position position="176"/>
    </location>
    <ligand>
        <name>ATP</name>
        <dbReference type="ChEBI" id="CHEBI:30616"/>
        <label>1</label>
    </ligand>
</feature>
<dbReference type="Proteomes" id="UP000288215">
    <property type="component" value="Unassembled WGS sequence"/>
</dbReference>
<organism evidence="23 24">
    <name type="scientific">Methanosuratincola subterraneus</name>
    <dbReference type="NCBI Taxonomy" id="2593994"/>
    <lineage>
        <taxon>Archaea</taxon>
        <taxon>Thermoproteota</taxon>
        <taxon>Methanosuratincolia</taxon>
        <taxon>Candidatus Methanomethylicales</taxon>
        <taxon>Candidatus Methanomethylicaceae</taxon>
        <taxon>Candidatus Methanosuratincola (ex Vanwonterghem et al. 2016)</taxon>
    </lineage>
</organism>
<dbReference type="GO" id="GO:0006526">
    <property type="term" value="P:L-arginine biosynthetic process"/>
    <property type="evidence" value="ECO:0007669"/>
    <property type="project" value="UniProtKB-UniRule"/>
</dbReference>
<protein>
    <recommendedName>
        <fullName evidence="20">Carbamoyl phosphate synthase large chain</fullName>
        <ecNumber evidence="20">6.3.4.16</ecNumber>
        <ecNumber evidence="20">6.3.5.5</ecNumber>
    </recommendedName>
    <alternativeName>
        <fullName evidence="20">Carbamoyl phosphate synthetase ammonia chain</fullName>
    </alternativeName>
</protein>
<comment type="subunit">
    <text evidence="19 20">Composed of two chains; the small (or glutamine) chain promotes the hydrolysis of glutamine to ammonia, which is used by the large (or ammonia) chain to synthesize carbamoyl phosphate. Tetramer of heterodimers (alpha,beta)4.</text>
</comment>
<evidence type="ECO:0000256" key="13">
    <source>
        <dbReference type="ARBA" id="ARBA00022975"/>
    </source>
</evidence>
<comment type="function">
    <text evidence="18">Small subunit of the glutamine-dependent carbamoyl phosphate synthetase (CPSase). CPSase catalyzes the formation of carbamoyl phosphate from the ammonia moiety of glutamine, carbonate, and phosphate donated by ATP, constituting the first step of the biosynthetic pathway leading to pyrimidine nucleotides. The large subunit (synthetase) binds the substrates ammonia (free or transferred from glutamine from the small subunit), hydrogencarbonate and ATP and carries out an ATP-coupled ligase reaction, activating hydrogencarbonate by forming carboxy phosphate which reacts with ammonia to form carbamoyl phosphate.</text>
</comment>
<feature type="domain" description="ATP-grasp" evidence="21">
    <location>
        <begin position="674"/>
        <end position="864"/>
    </location>
</feature>
<dbReference type="InterPro" id="IPR036897">
    <property type="entry name" value="CarbamoylP_synth_lsu_oligo_sf"/>
</dbReference>
<name>A0A444L761_METS7</name>
<comment type="pathway">
    <text evidence="2 20">Pyrimidine metabolism; UMP biosynthesis via de novo pathway; (S)-dihydroorotate from bicarbonate: step 1/3.</text>
</comment>
<dbReference type="FunFam" id="3.30.1490.20:FF:000001">
    <property type="entry name" value="Carbamoyl-phosphate synthase large chain"/>
    <property type="match status" value="1"/>
</dbReference>
<evidence type="ECO:0000313" key="24">
    <source>
        <dbReference type="Proteomes" id="UP000288215"/>
    </source>
</evidence>
<feature type="binding site" evidence="20">
    <location>
        <position position="284"/>
    </location>
    <ligand>
        <name>ATP</name>
        <dbReference type="ChEBI" id="CHEBI:30616"/>
        <label>1</label>
    </ligand>
</feature>
<dbReference type="UniPathway" id="UPA00068">
    <property type="reaction ID" value="UER00171"/>
</dbReference>
<dbReference type="FunFam" id="3.40.50.20:FF:000002">
    <property type="entry name" value="Carbamoyl-phosphate synthase large chain"/>
    <property type="match status" value="1"/>
</dbReference>
<feature type="binding site" evidence="20">
    <location>
        <position position="823"/>
    </location>
    <ligand>
        <name>Mg(2+)</name>
        <dbReference type="ChEBI" id="CHEBI:18420"/>
        <label>3</label>
    </ligand>
</feature>
<feature type="binding site" evidence="20">
    <location>
        <position position="175"/>
    </location>
    <ligand>
        <name>ATP</name>
        <dbReference type="ChEBI" id="CHEBI:30616"/>
        <label>1</label>
    </ligand>
</feature>
<gene>
    <name evidence="20" type="primary">carB</name>
    <name evidence="23" type="ORF">Metus_1391</name>
</gene>
<feature type="binding site" evidence="20">
    <location>
        <position position="781"/>
    </location>
    <ligand>
        <name>ATP</name>
        <dbReference type="ChEBI" id="CHEBI:30616"/>
        <label>2</label>
    </ligand>
</feature>
<reference evidence="23 24" key="1">
    <citation type="submission" date="2018-12" db="EMBL/GenBank/DDBJ databases">
        <title>The complete genome of the methanogenic archaea of the candidate phylum Verstraetearchaeota, obtained from the metagenome of underground thermal water.</title>
        <authorList>
            <person name="Kadnikov V.V."/>
            <person name="Mardanov A.V."/>
            <person name="Beletsky A.V."/>
            <person name="Karnachuk O.V."/>
            <person name="Ravin N.V."/>
        </authorList>
    </citation>
    <scope>NUCLEOTIDE SEQUENCE [LARGE SCALE GENOMIC DNA]</scope>
    <source>
        <strain evidence="23">Ch88</strain>
    </source>
</reference>
<dbReference type="SUPFAM" id="SSF52335">
    <property type="entry name" value="Methylglyoxal synthase-like"/>
    <property type="match status" value="1"/>
</dbReference>
<dbReference type="InterPro" id="IPR006275">
    <property type="entry name" value="CPSase_lsu"/>
</dbReference>
<evidence type="ECO:0000259" key="21">
    <source>
        <dbReference type="PROSITE" id="PS50975"/>
    </source>
</evidence>
<keyword evidence="5 20" id="KW-0055">Arginine biosynthesis</keyword>
<dbReference type="InterPro" id="IPR005483">
    <property type="entry name" value="CPSase_dom"/>
</dbReference>
<feature type="binding site" evidence="20">
    <location>
        <position position="243"/>
    </location>
    <ligand>
        <name>ATP</name>
        <dbReference type="ChEBI" id="CHEBI:30616"/>
        <label>1</label>
    </ligand>
</feature>
<proteinExistence type="inferred from homology"/>
<evidence type="ECO:0000256" key="9">
    <source>
        <dbReference type="ARBA" id="ARBA00022737"/>
    </source>
</evidence>
<dbReference type="NCBIfam" id="TIGR01369">
    <property type="entry name" value="CPSaseII_lrg"/>
    <property type="match status" value="1"/>
</dbReference>
<evidence type="ECO:0000256" key="11">
    <source>
        <dbReference type="ARBA" id="ARBA00022840"/>
    </source>
</evidence>
<evidence type="ECO:0000256" key="19">
    <source>
        <dbReference type="ARBA" id="ARBA00062056"/>
    </source>
</evidence>
<evidence type="ECO:0000256" key="18">
    <source>
        <dbReference type="ARBA" id="ARBA00060037"/>
    </source>
</evidence>
<dbReference type="SUPFAM" id="SSF48108">
    <property type="entry name" value="Carbamoyl phosphate synthetase, large subunit connection domain"/>
    <property type="match status" value="1"/>
</dbReference>
<dbReference type="InterPro" id="IPR036914">
    <property type="entry name" value="MGS-like_dom_sf"/>
</dbReference>
<dbReference type="GO" id="GO:0005737">
    <property type="term" value="C:cytoplasm"/>
    <property type="evidence" value="ECO:0007669"/>
    <property type="project" value="TreeGrafter"/>
</dbReference>
<dbReference type="GO" id="GO:0046872">
    <property type="term" value="F:metal ion binding"/>
    <property type="evidence" value="ECO:0007669"/>
    <property type="project" value="UniProtKB-KW"/>
</dbReference>
<feature type="binding site" evidence="20">
    <location>
        <position position="298"/>
    </location>
    <ligand>
        <name>ATP</name>
        <dbReference type="ChEBI" id="CHEBI:30616"/>
        <label>1</label>
    </ligand>
</feature>
<feature type="binding site" evidence="20">
    <location>
        <position position="210"/>
    </location>
    <ligand>
        <name>ATP</name>
        <dbReference type="ChEBI" id="CHEBI:30616"/>
        <label>1</label>
    </ligand>
</feature>
<dbReference type="InterPro" id="IPR011761">
    <property type="entry name" value="ATP-grasp"/>
</dbReference>
<dbReference type="EMBL" id="RXGA01000003">
    <property type="protein sequence ID" value="RWX73417.1"/>
    <property type="molecule type" value="Genomic_DNA"/>
</dbReference>
<comment type="function">
    <text evidence="17 20">Large subunit of the glutamine-dependent carbamoyl phosphate synthetase (CPSase). CPSase catalyzes the formation of carbamoyl phosphate from the ammonia moiety of glutamine, carbonate, and phosphate donated by ATP, constituting the first step of 2 biosynthetic pathways, one leading to arginine and/or urea and the other to pyrimidine nucleotides. The large subunit (synthetase) binds the substrates ammonia (free or transferred from glutamine from the small subunit), hydrogencarbonate and ATP and carries out an ATP-coupled ligase reaction, activating hydrogencarbonate by forming carboxy phosphate which reacts with ammonia to form carbamoyl phosphate.</text>
</comment>
<evidence type="ECO:0000256" key="7">
    <source>
        <dbReference type="ARBA" id="ARBA00022605"/>
    </source>
</evidence>
<evidence type="ECO:0000256" key="4">
    <source>
        <dbReference type="ARBA" id="ARBA00009799"/>
    </source>
</evidence>
<feature type="domain" description="MGS-like" evidence="22">
    <location>
        <begin position="931"/>
        <end position="1080"/>
    </location>
</feature>
<feature type="binding site" evidence="20">
    <location>
        <position position="835"/>
    </location>
    <ligand>
        <name>ATP</name>
        <dbReference type="ChEBI" id="CHEBI:30616"/>
        <label>2</label>
    </ligand>
</feature>
<feature type="binding site" evidence="20">
    <location>
        <position position="780"/>
    </location>
    <ligand>
        <name>ATP</name>
        <dbReference type="ChEBI" id="CHEBI:30616"/>
        <label>2</label>
    </ligand>
</feature>
<feature type="binding site" evidence="20">
    <location>
        <position position="298"/>
    </location>
    <ligand>
        <name>Mg(2+)</name>
        <dbReference type="ChEBI" id="CHEBI:18420"/>
        <label>2</label>
    </ligand>
</feature>
<dbReference type="Pfam" id="PF02787">
    <property type="entry name" value="CPSase_L_D3"/>
    <property type="match status" value="1"/>
</dbReference>
<feature type="binding site" evidence="20">
    <location>
        <position position="298"/>
    </location>
    <ligand>
        <name>Mn(2+)</name>
        <dbReference type="ChEBI" id="CHEBI:29035"/>
        <label>1</label>
    </ligand>
</feature>
<dbReference type="PROSITE" id="PS00866">
    <property type="entry name" value="CPSASE_1"/>
    <property type="match status" value="1"/>
</dbReference>
<dbReference type="InterPro" id="IPR016185">
    <property type="entry name" value="PreATP-grasp_dom_sf"/>
</dbReference>
<dbReference type="PROSITE" id="PS51855">
    <property type="entry name" value="MGS"/>
    <property type="match status" value="1"/>
</dbReference>
<feature type="binding site" evidence="20">
    <location>
        <position position="169"/>
    </location>
    <ligand>
        <name>ATP</name>
        <dbReference type="ChEBI" id="CHEBI:30616"/>
        <label>1</label>
    </ligand>
</feature>
<dbReference type="FunFam" id="3.30.470.20:FF:000001">
    <property type="entry name" value="Carbamoyl-phosphate synthase large chain"/>
    <property type="match status" value="1"/>
</dbReference>
<dbReference type="UniPathway" id="UPA00070">
    <property type="reaction ID" value="UER00115"/>
</dbReference>
<evidence type="ECO:0000256" key="16">
    <source>
        <dbReference type="ARBA" id="ARBA00048816"/>
    </source>
</evidence>
<feature type="binding site" evidence="20">
    <location>
        <position position="300"/>
    </location>
    <ligand>
        <name>Mg(2+)</name>
        <dbReference type="ChEBI" id="CHEBI:18420"/>
        <label>2</label>
    </ligand>
</feature>
<feature type="binding site" evidence="20">
    <location>
        <position position="755"/>
    </location>
    <ligand>
        <name>ATP</name>
        <dbReference type="ChEBI" id="CHEBI:30616"/>
        <label>2</label>
    </ligand>
</feature>
<feature type="binding site" evidence="20">
    <location>
        <position position="835"/>
    </location>
    <ligand>
        <name>Mg(2+)</name>
        <dbReference type="ChEBI" id="CHEBI:18420"/>
        <label>3</label>
    </ligand>
</feature>
<feature type="binding site" evidence="20">
    <location>
        <position position="835"/>
    </location>
    <ligand>
        <name>Mg(2+)</name>
        <dbReference type="ChEBI" id="CHEBI:18420"/>
        <label>4</label>
    </ligand>
</feature>
<dbReference type="AlphaFoldDB" id="A0A444L761"/>
<feature type="binding site" evidence="20">
    <location>
        <position position="748"/>
    </location>
    <ligand>
        <name>ATP</name>
        <dbReference type="ChEBI" id="CHEBI:30616"/>
        <label>2</label>
    </ligand>
</feature>
<comment type="caution">
    <text evidence="23">The sequence shown here is derived from an EMBL/GenBank/DDBJ whole genome shotgun (WGS) entry which is preliminary data.</text>
</comment>
<feature type="binding site" evidence="20">
    <location>
        <position position="242"/>
    </location>
    <ligand>
        <name>ATP</name>
        <dbReference type="ChEBI" id="CHEBI:30616"/>
        <label>1</label>
    </ligand>
</feature>
<feature type="region of interest" description="Allosteric domain" evidence="20">
    <location>
        <begin position="933"/>
        <end position="1080"/>
    </location>
</feature>
<dbReference type="Gene3D" id="3.40.50.20">
    <property type="match status" value="2"/>
</dbReference>
<feature type="binding site" evidence="20">
    <location>
        <position position="750"/>
    </location>
    <ligand>
        <name>ATP</name>
        <dbReference type="ChEBI" id="CHEBI:30616"/>
        <label>2</label>
    </ligand>
</feature>
<evidence type="ECO:0000256" key="14">
    <source>
        <dbReference type="ARBA" id="ARBA00023211"/>
    </source>
</evidence>
<keyword evidence="7 20" id="KW-0028">Amino-acid biosynthesis</keyword>
<dbReference type="InterPro" id="IPR011607">
    <property type="entry name" value="MGS-like_dom"/>
</dbReference>
<evidence type="ECO:0000256" key="17">
    <source>
        <dbReference type="ARBA" id="ARBA00057223"/>
    </source>
</evidence>
<accession>A0A444L761</accession>
<feature type="binding site" evidence="20">
    <location>
        <position position="837"/>
    </location>
    <ligand>
        <name>Mg(2+)</name>
        <dbReference type="ChEBI" id="CHEBI:18420"/>
        <label>4</label>
    </ligand>
</feature>